<evidence type="ECO:0000313" key="4">
    <source>
        <dbReference type="Proteomes" id="UP001477870"/>
    </source>
</evidence>
<comment type="caution">
    <text evidence="3">The sequence shown here is derived from an EMBL/GenBank/DDBJ whole genome shotgun (WGS) entry which is preliminary data.</text>
</comment>
<evidence type="ECO:0000313" key="3">
    <source>
        <dbReference type="EMBL" id="MEM5503170.1"/>
    </source>
</evidence>
<sequence>MLADSSNENTVLWSLTAPPAPTVEIISENLSFDVVIVGAGLTGLRAAVSLAEAGTSVAVIDAQRIGYGSSGRSGGQCNPIWRATPDDLATEFGNTQAERLIQATLTSADDLFDDIRRLNIDCGAEQNGWFQAAHTRRQAASLKKLASAWRKVGAEIEDVGSTGTQAGVGSPAYEFSLLHAKGGFVQPLALTRGYAGAALANGARLFEQAPATAMERKNGKWHVVTPGGILTAEQVILATNAYTDTLWPGLRQTILPMVSISLATEPLNAEQQASVLPGRVTVSDSRLAIYFARYDSDNRLVFGCVGSTDSVKTFGGPGRLRKGLRTVFPQIADIGIECSWAGRIGVTPTMKPHLHEPAKGVLAGLGFSGRGIAMTSVMGRALARKVLGASNSDMPFPVTAIKPMALHGVSKAFVPLMAPTLSTLDQASVVLDRGLGRLSKEKDRT</sequence>
<dbReference type="PANTHER" id="PTHR13847:SF281">
    <property type="entry name" value="FAD DEPENDENT OXIDOREDUCTASE DOMAIN-CONTAINING PROTEIN"/>
    <property type="match status" value="1"/>
</dbReference>
<reference evidence="3 4" key="1">
    <citation type="submission" date="2024-03" db="EMBL/GenBank/DDBJ databases">
        <title>Community enrichment and isolation of bacterial strains for fucoidan degradation.</title>
        <authorList>
            <person name="Sichert A."/>
        </authorList>
    </citation>
    <scope>NUCLEOTIDE SEQUENCE [LARGE SCALE GENOMIC DNA]</scope>
    <source>
        <strain evidence="3 4">AS62</strain>
    </source>
</reference>
<dbReference type="GO" id="GO:0016491">
    <property type="term" value="F:oxidoreductase activity"/>
    <property type="evidence" value="ECO:0007669"/>
    <property type="project" value="UniProtKB-KW"/>
</dbReference>
<accession>A0ABU9TAL7</accession>
<keyword evidence="1 3" id="KW-0560">Oxidoreductase</keyword>
<evidence type="ECO:0000259" key="2">
    <source>
        <dbReference type="Pfam" id="PF01266"/>
    </source>
</evidence>
<evidence type="ECO:0000256" key="1">
    <source>
        <dbReference type="ARBA" id="ARBA00023002"/>
    </source>
</evidence>
<dbReference type="EC" id="1.-.-.-" evidence="3"/>
<feature type="domain" description="FAD dependent oxidoreductase" evidence="2">
    <location>
        <begin position="33"/>
        <end position="384"/>
    </location>
</feature>
<dbReference type="Gene3D" id="3.30.9.10">
    <property type="entry name" value="D-Amino Acid Oxidase, subunit A, domain 2"/>
    <property type="match status" value="1"/>
</dbReference>
<dbReference type="SUPFAM" id="SSF51905">
    <property type="entry name" value="FAD/NAD(P)-binding domain"/>
    <property type="match status" value="1"/>
</dbReference>
<dbReference type="PANTHER" id="PTHR13847">
    <property type="entry name" value="SARCOSINE DEHYDROGENASE-RELATED"/>
    <property type="match status" value="1"/>
</dbReference>
<dbReference type="InterPro" id="IPR036188">
    <property type="entry name" value="FAD/NAD-bd_sf"/>
</dbReference>
<dbReference type="RefSeq" id="WP_342849351.1">
    <property type="nucleotide sequence ID" value="NZ_JBBMQO010000013.1"/>
</dbReference>
<dbReference type="Proteomes" id="UP001477870">
    <property type="component" value="Unassembled WGS sequence"/>
</dbReference>
<protein>
    <submittedName>
        <fullName evidence="3">FAD-binding oxidoreductase</fullName>
        <ecNumber evidence="3">1.-.-.-</ecNumber>
    </submittedName>
</protein>
<name>A0ABU9TAL7_9HYPH</name>
<dbReference type="Gene3D" id="3.50.50.60">
    <property type="entry name" value="FAD/NAD(P)-binding domain"/>
    <property type="match status" value="1"/>
</dbReference>
<keyword evidence="4" id="KW-1185">Reference proteome</keyword>
<gene>
    <name evidence="3" type="ORF">WNY59_16400</name>
</gene>
<dbReference type="InterPro" id="IPR006076">
    <property type="entry name" value="FAD-dep_OxRdtase"/>
</dbReference>
<proteinExistence type="predicted"/>
<organism evidence="3 4">
    <name type="scientific">Ahrensia kielensis</name>
    <dbReference type="NCBI Taxonomy" id="76980"/>
    <lineage>
        <taxon>Bacteria</taxon>
        <taxon>Pseudomonadati</taxon>
        <taxon>Pseudomonadota</taxon>
        <taxon>Alphaproteobacteria</taxon>
        <taxon>Hyphomicrobiales</taxon>
        <taxon>Ahrensiaceae</taxon>
        <taxon>Ahrensia</taxon>
    </lineage>
</organism>
<dbReference type="EMBL" id="JBBMQO010000013">
    <property type="protein sequence ID" value="MEM5503170.1"/>
    <property type="molecule type" value="Genomic_DNA"/>
</dbReference>
<dbReference type="Pfam" id="PF01266">
    <property type="entry name" value="DAO"/>
    <property type="match status" value="1"/>
</dbReference>